<comment type="caution">
    <text evidence="4">The sequence shown here is derived from an EMBL/GenBank/DDBJ whole genome shotgun (WGS) entry which is preliminary data.</text>
</comment>
<dbReference type="SUPFAM" id="SSF55486">
    <property type="entry name" value="Metalloproteases ('zincins'), catalytic domain"/>
    <property type="match status" value="1"/>
</dbReference>
<dbReference type="AlphaFoldDB" id="A0AAD5R8V2"/>
<comment type="caution">
    <text evidence="2">Lacks conserved residue(s) required for the propagation of feature annotation.</text>
</comment>
<evidence type="ECO:0000256" key="2">
    <source>
        <dbReference type="PROSITE-ProRule" id="PRU01211"/>
    </source>
</evidence>
<evidence type="ECO:0000259" key="3">
    <source>
        <dbReference type="PROSITE" id="PS51864"/>
    </source>
</evidence>
<evidence type="ECO:0000313" key="5">
    <source>
        <dbReference type="Proteomes" id="UP001196413"/>
    </source>
</evidence>
<dbReference type="Gene3D" id="3.40.390.10">
    <property type="entry name" value="Collagenase (Catalytic Domain)"/>
    <property type="match status" value="1"/>
</dbReference>
<dbReference type="InterPro" id="IPR001506">
    <property type="entry name" value="Peptidase_M12A"/>
</dbReference>
<name>A0AAD5R8V2_PARTN</name>
<keyword evidence="4" id="KW-0378">Hydrolase</keyword>
<keyword evidence="4" id="KW-0482">Metalloprotease</keyword>
<keyword evidence="5" id="KW-1185">Reference proteome</keyword>
<evidence type="ECO:0000256" key="1">
    <source>
        <dbReference type="ARBA" id="ARBA00023157"/>
    </source>
</evidence>
<dbReference type="Proteomes" id="UP001196413">
    <property type="component" value="Unassembled WGS sequence"/>
</dbReference>
<dbReference type="InterPro" id="IPR024079">
    <property type="entry name" value="MetalloPept_cat_dom_sf"/>
</dbReference>
<gene>
    <name evidence="4" type="primary">NAS15</name>
    <name evidence="4" type="ORF">KIN20_033556</name>
</gene>
<dbReference type="PANTHER" id="PTHR10127">
    <property type="entry name" value="DISCOIDIN, CUB, EGF, LAMININ , AND ZINC METALLOPROTEASE DOMAIN CONTAINING"/>
    <property type="match status" value="1"/>
</dbReference>
<feature type="domain" description="Peptidase M12A" evidence="3">
    <location>
        <begin position="33"/>
        <end position="141"/>
    </location>
</feature>
<dbReference type="SMART" id="SM00235">
    <property type="entry name" value="ZnMc"/>
    <property type="match status" value="1"/>
</dbReference>
<evidence type="ECO:0000313" key="4">
    <source>
        <dbReference type="EMBL" id="KAJ1371580.1"/>
    </source>
</evidence>
<dbReference type="EMBL" id="JAHQIW010007005">
    <property type="protein sequence ID" value="KAJ1371580.1"/>
    <property type="molecule type" value="Genomic_DNA"/>
</dbReference>
<accession>A0AAD5R8V2</accession>
<dbReference type="Pfam" id="PF01400">
    <property type="entry name" value="Astacin"/>
    <property type="match status" value="1"/>
</dbReference>
<dbReference type="GO" id="GO:0006508">
    <property type="term" value="P:proteolysis"/>
    <property type="evidence" value="ECO:0007669"/>
    <property type="project" value="InterPro"/>
</dbReference>
<organism evidence="4 5">
    <name type="scientific">Parelaphostrongylus tenuis</name>
    <name type="common">Meningeal worm</name>
    <dbReference type="NCBI Taxonomy" id="148309"/>
    <lineage>
        <taxon>Eukaryota</taxon>
        <taxon>Metazoa</taxon>
        <taxon>Ecdysozoa</taxon>
        <taxon>Nematoda</taxon>
        <taxon>Chromadorea</taxon>
        <taxon>Rhabditida</taxon>
        <taxon>Rhabditina</taxon>
        <taxon>Rhabditomorpha</taxon>
        <taxon>Strongyloidea</taxon>
        <taxon>Metastrongylidae</taxon>
        <taxon>Parelaphostrongylus</taxon>
    </lineage>
</organism>
<sequence>MNMKVHSGLQLTISTIELFITGGVGQVNGNWYNAIKNRHQLWPGGRIPYTISSQYTSYSRSLIAASMQEYSDHTCVHWAPKTTDDVNYVYIFPDRGCYSMVGKIVQYGHVIPKMQEQNAFGLVLIITNLLDDQVTNSFQVT</sequence>
<reference evidence="4" key="1">
    <citation type="submission" date="2021-06" db="EMBL/GenBank/DDBJ databases">
        <title>Parelaphostrongylus tenuis whole genome reference sequence.</title>
        <authorList>
            <person name="Garwood T.J."/>
            <person name="Larsen P.A."/>
            <person name="Fountain-Jones N.M."/>
            <person name="Garbe J.R."/>
            <person name="Macchietto M.G."/>
            <person name="Kania S.A."/>
            <person name="Gerhold R.W."/>
            <person name="Richards J.E."/>
            <person name="Wolf T.M."/>
        </authorList>
    </citation>
    <scope>NUCLEOTIDE SEQUENCE</scope>
    <source>
        <strain evidence="4">MNPRO001-30</strain>
        <tissue evidence="4">Meninges</tissue>
    </source>
</reference>
<keyword evidence="1" id="KW-1015">Disulfide bond</keyword>
<keyword evidence="4" id="KW-0645">Protease</keyword>
<dbReference type="GO" id="GO:0004222">
    <property type="term" value="F:metalloendopeptidase activity"/>
    <property type="evidence" value="ECO:0007669"/>
    <property type="project" value="InterPro"/>
</dbReference>
<dbReference type="PANTHER" id="PTHR10127:SF897">
    <property type="entry name" value="ZINC METALLOPROTEINASE NAS-15"/>
    <property type="match status" value="1"/>
</dbReference>
<dbReference type="PROSITE" id="PS51864">
    <property type="entry name" value="ASTACIN"/>
    <property type="match status" value="1"/>
</dbReference>
<proteinExistence type="predicted"/>
<dbReference type="InterPro" id="IPR006026">
    <property type="entry name" value="Peptidase_Metallo"/>
</dbReference>
<dbReference type="GO" id="GO:0008270">
    <property type="term" value="F:zinc ion binding"/>
    <property type="evidence" value="ECO:0007669"/>
    <property type="project" value="InterPro"/>
</dbReference>
<protein>
    <submittedName>
        <fullName evidence="4">Zinc metalloproteinase nas-15</fullName>
    </submittedName>
</protein>